<dbReference type="InterPro" id="IPR011335">
    <property type="entry name" value="Restrct_endonuc-II-like"/>
</dbReference>
<accession>A0A7X9X067</accession>
<dbReference type="GO" id="GO:0004519">
    <property type="term" value="F:endonuclease activity"/>
    <property type="evidence" value="ECO:0007669"/>
    <property type="project" value="UniProtKB-KW"/>
</dbReference>
<proteinExistence type="predicted"/>
<feature type="domain" description="DUF559" evidence="1">
    <location>
        <begin position="7"/>
        <end position="112"/>
    </location>
</feature>
<dbReference type="SUPFAM" id="SSF52980">
    <property type="entry name" value="Restriction endonuclease-like"/>
    <property type="match status" value="1"/>
</dbReference>
<evidence type="ECO:0000313" key="2">
    <source>
        <dbReference type="EMBL" id="NML13037.1"/>
    </source>
</evidence>
<name>A0A7X9X067_9SPHN</name>
<dbReference type="EMBL" id="JABBFV010000034">
    <property type="protein sequence ID" value="NML13037.1"/>
    <property type="molecule type" value="Genomic_DNA"/>
</dbReference>
<reference evidence="2 3" key="1">
    <citation type="submission" date="2020-04" db="EMBL/GenBank/DDBJ databases">
        <title>Sphingobium sp. AR-3-1 isolated from Arctic soil.</title>
        <authorList>
            <person name="Dahal R.H."/>
            <person name="Chaudhary D.K."/>
        </authorList>
    </citation>
    <scope>NUCLEOTIDE SEQUENCE [LARGE SCALE GENOMIC DNA]</scope>
    <source>
        <strain evidence="2 3">AR-3-1</strain>
    </source>
</reference>
<dbReference type="PANTHER" id="PTHR38590">
    <property type="entry name" value="BLL0828 PROTEIN"/>
    <property type="match status" value="1"/>
</dbReference>
<evidence type="ECO:0000313" key="3">
    <source>
        <dbReference type="Proteomes" id="UP000519023"/>
    </source>
</evidence>
<gene>
    <name evidence="2" type="ORF">HHL08_23400</name>
</gene>
<evidence type="ECO:0000259" key="1">
    <source>
        <dbReference type="Pfam" id="PF04480"/>
    </source>
</evidence>
<dbReference type="PANTHER" id="PTHR38590:SF1">
    <property type="entry name" value="BLL0828 PROTEIN"/>
    <property type="match status" value="1"/>
</dbReference>
<dbReference type="CDD" id="cd01038">
    <property type="entry name" value="Endonuclease_DUF559"/>
    <property type="match status" value="1"/>
</dbReference>
<dbReference type="InterPro" id="IPR007569">
    <property type="entry name" value="DUF559"/>
</dbReference>
<keyword evidence="2" id="KW-0255">Endonuclease</keyword>
<dbReference type="Pfam" id="PF04480">
    <property type="entry name" value="DUF559"/>
    <property type="match status" value="1"/>
</dbReference>
<comment type="caution">
    <text evidence="2">The sequence shown here is derived from an EMBL/GenBank/DDBJ whole genome shotgun (WGS) entry which is preliminary data.</text>
</comment>
<keyword evidence="2" id="KW-0540">Nuclease</keyword>
<organism evidence="2 3">
    <name type="scientific">Sphingobium psychrophilum</name>
    <dbReference type="NCBI Taxonomy" id="2728834"/>
    <lineage>
        <taxon>Bacteria</taxon>
        <taxon>Pseudomonadati</taxon>
        <taxon>Pseudomonadota</taxon>
        <taxon>Alphaproteobacteria</taxon>
        <taxon>Sphingomonadales</taxon>
        <taxon>Sphingomonadaceae</taxon>
        <taxon>Sphingobium</taxon>
    </lineage>
</organism>
<dbReference type="AlphaFoldDB" id="A0A7X9X067"/>
<sequence>MRIDPTLKARARFMRANPTPAEQKLWLALRANRFENQQFTRQTIIPPYIVDFASKAAKLVVEIDGDTHSAEDRYDARRIEFLESQGYRVIRFGNPDVMGNIEGVLSMIAQALRIPLSPTLSPRGEGVKA</sequence>
<keyword evidence="3" id="KW-1185">Reference proteome</keyword>
<keyword evidence="2" id="KW-0378">Hydrolase</keyword>
<dbReference type="Proteomes" id="UP000519023">
    <property type="component" value="Unassembled WGS sequence"/>
</dbReference>
<dbReference type="InterPro" id="IPR047216">
    <property type="entry name" value="Endonuclease_DUF559_bact"/>
</dbReference>
<protein>
    <submittedName>
        <fullName evidence="2">Endonuclease domain-containing protein</fullName>
    </submittedName>
</protein>
<dbReference type="Gene3D" id="3.40.960.10">
    <property type="entry name" value="VSR Endonuclease"/>
    <property type="match status" value="1"/>
</dbReference>
<dbReference type="RefSeq" id="WP_169575341.1">
    <property type="nucleotide sequence ID" value="NZ_JABBFV010000034.1"/>
</dbReference>